<feature type="region of interest" description="Disordered" evidence="1">
    <location>
        <begin position="28"/>
        <end position="50"/>
    </location>
</feature>
<evidence type="ECO:0008006" key="5">
    <source>
        <dbReference type="Google" id="ProtNLM"/>
    </source>
</evidence>
<evidence type="ECO:0000313" key="3">
    <source>
        <dbReference type="EMBL" id="MEQ2558909.1"/>
    </source>
</evidence>
<evidence type="ECO:0000256" key="1">
    <source>
        <dbReference type="SAM" id="MobiDB-lite"/>
    </source>
</evidence>
<keyword evidence="2" id="KW-0732">Signal</keyword>
<name>A0ABV1HGS4_9FIRM</name>
<dbReference type="RefSeq" id="WP_353531568.1">
    <property type="nucleotide sequence ID" value="NZ_JBBMEX010000022.1"/>
</dbReference>
<organism evidence="3 4">
    <name type="scientific">Maccoyibacter intestinihominis</name>
    <dbReference type="NCBI Taxonomy" id="3133499"/>
    <lineage>
        <taxon>Bacteria</taxon>
        <taxon>Bacillati</taxon>
        <taxon>Bacillota</taxon>
        <taxon>Clostridia</taxon>
        <taxon>Lachnospirales</taxon>
        <taxon>Lachnospiraceae</taxon>
        <taxon>Maccoyibacter</taxon>
    </lineage>
</organism>
<dbReference type="PROSITE" id="PS51257">
    <property type="entry name" value="PROKAR_LIPOPROTEIN"/>
    <property type="match status" value="1"/>
</dbReference>
<feature type="signal peptide" evidence="2">
    <location>
        <begin position="1"/>
        <end position="25"/>
    </location>
</feature>
<sequence>MQNRIVVTVLSLLLVLCTGVTGCSAKSAEETKKSSTEETEKKSKKTEESKKTEGFDETRLGFYTNGSWGMDIKSIDNKSKTITYDGYEDGAREASCTDQTGKIIDDNTLDIYGVIIKWEGDTFEIKNEEDVLILSSGVGGVDSHDAGAGIGTYSKVKSVSQSSKEQSGSILRAVELYGGEYNDSRIYGDNPECPANPCRVVVYNVTMVSFDFRIEQYNPQTKQYEMIFKDHTAEFVGDGTSAAYYGKEYTLNFTFPDVTAIKVYGFELVEGIYFSNNSIPGHEFS</sequence>
<accession>A0ABV1HGS4</accession>
<comment type="caution">
    <text evidence="3">The sequence shown here is derived from an EMBL/GenBank/DDBJ whole genome shotgun (WGS) entry which is preliminary data.</text>
</comment>
<evidence type="ECO:0000256" key="2">
    <source>
        <dbReference type="SAM" id="SignalP"/>
    </source>
</evidence>
<keyword evidence="4" id="KW-1185">Reference proteome</keyword>
<protein>
    <recommendedName>
        <fullName evidence="5">Lipoprotein</fullName>
    </recommendedName>
</protein>
<reference evidence="3 4" key="1">
    <citation type="submission" date="2024-03" db="EMBL/GenBank/DDBJ databases">
        <title>Human intestinal bacterial collection.</title>
        <authorList>
            <person name="Pauvert C."/>
            <person name="Hitch T.C.A."/>
            <person name="Clavel T."/>
        </authorList>
    </citation>
    <scope>NUCLEOTIDE SEQUENCE [LARGE SCALE GENOMIC DNA]</scope>
    <source>
        <strain evidence="3 4">CLA-AA-H185</strain>
    </source>
</reference>
<evidence type="ECO:0000313" key="4">
    <source>
        <dbReference type="Proteomes" id="UP001454489"/>
    </source>
</evidence>
<proteinExistence type="predicted"/>
<dbReference type="Proteomes" id="UP001454489">
    <property type="component" value="Unassembled WGS sequence"/>
</dbReference>
<dbReference type="EMBL" id="JBBMEX010000022">
    <property type="protein sequence ID" value="MEQ2558909.1"/>
    <property type="molecule type" value="Genomic_DNA"/>
</dbReference>
<gene>
    <name evidence="3" type="ORF">WMO43_13770</name>
</gene>
<feature type="chain" id="PRO_5046277694" description="Lipoprotein" evidence="2">
    <location>
        <begin position="26"/>
        <end position="285"/>
    </location>
</feature>